<keyword evidence="2" id="KW-1185">Reference proteome</keyword>
<dbReference type="Gene3D" id="1.25.40.20">
    <property type="entry name" value="Ankyrin repeat-containing domain"/>
    <property type="match status" value="1"/>
</dbReference>
<dbReference type="InterPro" id="IPR036770">
    <property type="entry name" value="Ankyrin_rpt-contain_sf"/>
</dbReference>
<accession>A0A1N6U5W1</accession>
<name>A0A1N6U5W1_9GAMM</name>
<dbReference type="RefSeq" id="WP_076463527.1">
    <property type="nucleotide sequence ID" value="NZ_FTMN01000006.1"/>
</dbReference>
<dbReference type="Proteomes" id="UP000186895">
    <property type="component" value="Unassembled WGS sequence"/>
</dbReference>
<dbReference type="SUPFAM" id="SSF48403">
    <property type="entry name" value="Ankyrin repeat"/>
    <property type="match status" value="1"/>
</dbReference>
<dbReference type="AlphaFoldDB" id="A0A1N6U5W1"/>
<dbReference type="EMBL" id="FTMN01000006">
    <property type="protein sequence ID" value="SIQ60891.1"/>
    <property type="molecule type" value="Genomic_DNA"/>
</dbReference>
<gene>
    <name evidence="1" type="ORF">SAMN05421647_106215</name>
</gene>
<protein>
    <submittedName>
        <fullName evidence="1">Uncharacterized protein</fullName>
    </submittedName>
</protein>
<reference evidence="1 2" key="1">
    <citation type="submission" date="2017-01" db="EMBL/GenBank/DDBJ databases">
        <authorList>
            <person name="Mah S.A."/>
            <person name="Swanson W.J."/>
            <person name="Moy G.W."/>
            <person name="Vacquier V.D."/>
        </authorList>
    </citation>
    <scope>NUCLEOTIDE SEQUENCE [LARGE SCALE GENOMIC DNA]</scope>
    <source>
        <strain evidence="1 2">DSM 7027</strain>
    </source>
</reference>
<dbReference type="eggNOG" id="ENOG50337BV">
    <property type="taxonomic scope" value="Bacteria"/>
</dbReference>
<evidence type="ECO:0000313" key="1">
    <source>
        <dbReference type="EMBL" id="SIQ60891.1"/>
    </source>
</evidence>
<evidence type="ECO:0000313" key="2">
    <source>
        <dbReference type="Proteomes" id="UP000186895"/>
    </source>
</evidence>
<proteinExistence type="predicted"/>
<sequence>MLKSLFNSPQQRLIKAVQAGDVDKLARLLAKVEVDSIYEADMDGRHALEHALKAEEPRLLQLLLQKCQSPLPAASCGSPLTVLALQQNNSLAQLSALLQIGENANLSHQGQPLLHHCADHCPPTSLMVHISRLLEYGADLDARDESGRVLLEKLMPQGDQALLQFLIQSGADCEDAWLEQLEDEALALQLRRVREDIRIRKMMLGG</sequence>
<dbReference type="STRING" id="49186.SAMN05421647_106215"/>
<organism evidence="1 2">
    <name type="scientific">Marinobacterium stanieri</name>
    <dbReference type="NCBI Taxonomy" id="49186"/>
    <lineage>
        <taxon>Bacteria</taxon>
        <taxon>Pseudomonadati</taxon>
        <taxon>Pseudomonadota</taxon>
        <taxon>Gammaproteobacteria</taxon>
        <taxon>Oceanospirillales</taxon>
        <taxon>Oceanospirillaceae</taxon>
        <taxon>Marinobacterium</taxon>
    </lineage>
</organism>